<evidence type="ECO:0000313" key="3">
    <source>
        <dbReference type="Proteomes" id="UP000183040"/>
    </source>
</evidence>
<keyword evidence="1" id="KW-0732">Signal</keyword>
<organism evidence="2 3">
    <name type="scientific">Bacteroides xylanisolvens</name>
    <dbReference type="NCBI Taxonomy" id="371601"/>
    <lineage>
        <taxon>Bacteria</taxon>
        <taxon>Pseudomonadati</taxon>
        <taxon>Bacteroidota</taxon>
        <taxon>Bacteroidia</taxon>
        <taxon>Bacteroidales</taxon>
        <taxon>Bacteroidaceae</taxon>
        <taxon>Bacteroides</taxon>
    </lineage>
</organism>
<reference evidence="2 3" key="1">
    <citation type="submission" date="2016-10" db="EMBL/GenBank/DDBJ databases">
        <authorList>
            <person name="de Groot N.N."/>
        </authorList>
    </citation>
    <scope>NUCLEOTIDE SEQUENCE [LARGE SCALE GENOMIC DNA]</scope>
    <source>
        <strain evidence="2 3">NLAE-zl-G339</strain>
    </source>
</reference>
<accession>A0A1H4EGF3</accession>
<sequence length="350" mass="40009">MRTKLLLLLFIICQQCSLSLATEDPASKAELTEKQLQRAAEFKKVLRTDEGYRSGVYIYTKRSINDYLATPDILAARLAVLGFTDVYLGSEKALSGKSDDYLKWQKKFIEEAHLYGMKVHALRLSSARLYVDDIRVLEDCKLVNDYNYSVKKKQRFDGVSADLEPHILKKGFIDYPKGLTLYWDSKNNFGIGKDNDLLLKRTVEVMKMAQKELKPLPLSQALGFFFQPRVDNGLLKHGGAKEFLQYCNQLIVMAYNYKAERVFEMAKPILTAAGDKEKTVSVCVKTSLGTVGDEGPITSFQTHGWDYMINALQFLMNESSRFVSFRGIDIFEFQGFEIMWKDNGNKRINQ</sequence>
<dbReference type="RefSeq" id="WP_074706804.1">
    <property type="nucleotide sequence ID" value="NZ_FNRP01000015.1"/>
</dbReference>
<evidence type="ECO:0000256" key="1">
    <source>
        <dbReference type="SAM" id="SignalP"/>
    </source>
</evidence>
<evidence type="ECO:0000313" key="2">
    <source>
        <dbReference type="EMBL" id="SEA84151.1"/>
    </source>
</evidence>
<protein>
    <submittedName>
        <fullName evidence="2">Uncharacterized protein</fullName>
    </submittedName>
</protein>
<dbReference type="EMBL" id="FNRP01000015">
    <property type="protein sequence ID" value="SEA84151.1"/>
    <property type="molecule type" value="Genomic_DNA"/>
</dbReference>
<dbReference type="AlphaFoldDB" id="A0A1H4EGF3"/>
<feature type="signal peptide" evidence="1">
    <location>
        <begin position="1"/>
        <end position="21"/>
    </location>
</feature>
<proteinExistence type="predicted"/>
<gene>
    <name evidence="2" type="ORF">SAMN04487924_11547</name>
</gene>
<feature type="chain" id="PRO_5010234641" evidence="1">
    <location>
        <begin position="22"/>
        <end position="350"/>
    </location>
</feature>
<dbReference type="Proteomes" id="UP000183040">
    <property type="component" value="Unassembled WGS sequence"/>
</dbReference>
<name>A0A1H4EGF3_9BACE</name>